<gene>
    <name evidence="3" type="ORF">FNK824_LOCUS9085</name>
    <name evidence="2" type="ORF">RFH988_LOCUS10635</name>
</gene>
<proteinExistence type="predicted"/>
<organism evidence="2 4">
    <name type="scientific">Rotaria sordida</name>
    <dbReference type="NCBI Taxonomy" id="392033"/>
    <lineage>
        <taxon>Eukaryota</taxon>
        <taxon>Metazoa</taxon>
        <taxon>Spiralia</taxon>
        <taxon>Gnathifera</taxon>
        <taxon>Rotifera</taxon>
        <taxon>Eurotatoria</taxon>
        <taxon>Bdelloidea</taxon>
        <taxon>Philodinida</taxon>
        <taxon>Philodinidae</taxon>
        <taxon>Rotaria</taxon>
    </lineage>
</organism>
<feature type="compositionally biased region" description="Low complexity" evidence="1">
    <location>
        <begin position="458"/>
        <end position="467"/>
    </location>
</feature>
<dbReference type="EMBL" id="CAJNOO010000400">
    <property type="protein sequence ID" value="CAF0932862.1"/>
    <property type="molecule type" value="Genomic_DNA"/>
</dbReference>
<evidence type="ECO:0000313" key="3">
    <source>
        <dbReference type="EMBL" id="CAF3699818.1"/>
    </source>
</evidence>
<evidence type="ECO:0000313" key="4">
    <source>
        <dbReference type="Proteomes" id="UP000663882"/>
    </source>
</evidence>
<feature type="compositionally biased region" description="Polar residues" evidence="1">
    <location>
        <begin position="468"/>
        <end position="479"/>
    </location>
</feature>
<comment type="caution">
    <text evidence="2">The sequence shown here is derived from an EMBL/GenBank/DDBJ whole genome shotgun (WGS) entry which is preliminary data.</text>
</comment>
<accession>A0A814BUC6</accession>
<name>A0A814BUC6_9BILA</name>
<evidence type="ECO:0000313" key="2">
    <source>
        <dbReference type="EMBL" id="CAF0932862.1"/>
    </source>
</evidence>
<dbReference type="AlphaFoldDB" id="A0A814BUC6"/>
<dbReference type="Proteomes" id="UP000663882">
    <property type="component" value="Unassembled WGS sequence"/>
</dbReference>
<dbReference type="Proteomes" id="UP000663874">
    <property type="component" value="Unassembled WGS sequence"/>
</dbReference>
<dbReference type="OrthoDB" id="10020357at2759"/>
<feature type="region of interest" description="Disordered" evidence="1">
    <location>
        <begin position="458"/>
        <end position="498"/>
    </location>
</feature>
<sequence length="527" mass="61305">MYKKFRCGRLILMHDGTLKKLDLENGGGARVCHWNNKDMTLNDIHHVILNIFNMAADTQVETSLYDFKLNRLDVNQYATFYDYIYHNGLNCNSTVIYLCTNQVNNIDESKTKEKEHTITTSTSKKISKQSTISLSTTSVECKNIIDNIEQDSDECNSHNTSSEYSFINSINKLLKNIRELINQNNYDENLIQLFENISMIYGYVYLTIDSLQEYIQSLNEDVRLNKKYNITLHSTCLNNIIDICESTEILFNLNNNKFRYIEHYSIISDSFIQFYQNLKILHNQWCECVENNKKSYEGSSSFIHSIESATSTLSHLNNRSLLQHNFEINSEILNKENQENIVLLEQLLDCARNLLNSLYGSRLSTFRTMIKSIIVQIESIKSTINIDNSESLRNARKTMLSIKRRYTTKFNSDAFTSPIYRFSRPIKQAYQKTLTAICDLITSLPKYQISIVENHKNTSNTSSNSLSIANQEQLENRTSNRTHKRKSKSSHVHNHDQNRIVLFLPSERESLPQCVETENKQKVFKYE</sequence>
<feature type="compositionally biased region" description="Basic residues" evidence="1">
    <location>
        <begin position="480"/>
        <end position="492"/>
    </location>
</feature>
<evidence type="ECO:0000256" key="1">
    <source>
        <dbReference type="SAM" id="MobiDB-lite"/>
    </source>
</evidence>
<protein>
    <submittedName>
        <fullName evidence="2">Uncharacterized protein</fullName>
    </submittedName>
</protein>
<dbReference type="EMBL" id="CAJOBE010000930">
    <property type="protein sequence ID" value="CAF3699818.1"/>
    <property type="molecule type" value="Genomic_DNA"/>
</dbReference>
<reference evidence="2" key="1">
    <citation type="submission" date="2021-02" db="EMBL/GenBank/DDBJ databases">
        <authorList>
            <person name="Nowell W R."/>
        </authorList>
    </citation>
    <scope>NUCLEOTIDE SEQUENCE</scope>
</reference>